<comment type="caution">
    <text evidence="2">The sequence shown here is derived from an EMBL/GenBank/DDBJ whole genome shotgun (WGS) entry which is preliminary data.</text>
</comment>
<evidence type="ECO:0000313" key="3">
    <source>
        <dbReference type="Proteomes" id="UP000718451"/>
    </source>
</evidence>
<evidence type="ECO:0008006" key="4">
    <source>
        <dbReference type="Google" id="ProtNLM"/>
    </source>
</evidence>
<feature type="transmembrane region" description="Helical" evidence="1">
    <location>
        <begin position="51"/>
        <end position="72"/>
    </location>
</feature>
<organism evidence="2 3">
    <name type="scientific">Croceivirga thetidis</name>
    <dbReference type="NCBI Taxonomy" id="2721623"/>
    <lineage>
        <taxon>Bacteria</taxon>
        <taxon>Pseudomonadati</taxon>
        <taxon>Bacteroidota</taxon>
        <taxon>Flavobacteriia</taxon>
        <taxon>Flavobacteriales</taxon>
        <taxon>Flavobacteriaceae</taxon>
        <taxon>Croceivirga</taxon>
    </lineage>
</organism>
<keyword evidence="3" id="KW-1185">Reference proteome</keyword>
<evidence type="ECO:0000256" key="1">
    <source>
        <dbReference type="SAM" id="Phobius"/>
    </source>
</evidence>
<accession>A0ABX1GX51</accession>
<keyword evidence="1" id="KW-0472">Membrane</keyword>
<dbReference type="Proteomes" id="UP000718451">
    <property type="component" value="Unassembled WGS sequence"/>
</dbReference>
<proteinExistence type="predicted"/>
<gene>
    <name evidence="2" type="ORF">HCU67_15985</name>
</gene>
<evidence type="ECO:0000313" key="2">
    <source>
        <dbReference type="EMBL" id="NKI33450.1"/>
    </source>
</evidence>
<protein>
    <recommendedName>
        <fullName evidence="4">PH domain-containing protein</fullName>
    </recommendedName>
</protein>
<dbReference type="EMBL" id="JAAWWL010000003">
    <property type="protein sequence ID" value="NKI33450.1"/>
    <property type="molecule type" value="Genomic_DNA"/>
</dbReference>
<keyword evidence="1" id="KW-0812">Transmembrane</keyword>
<feature type="transmembrane region" description="Helical" evidence="1">
    <location>
        <begin position="12"/>
        <end position="31"/>
    </location>
</feature>
<sequence>MREFKETQWFSQWWMQLINFGLLGLLGYFYYQWYVAKEAVDKVGVDDTTGQIIVTVALLIGFGITYIFRLYTRIDETGIHYKFFPFHFTEKSISWYDVEKCHVRKYQPITEYGGWGIKFMPGGGGRVYSTKGNMGVQLELKNGKKVLFGTQKPEEAQKILGKYFKN</sequence>
<reference evidence="2 3" key="1">
    <citation type="submission" date="2020-04" db="EMBL/GenBank/DDBJ databases">
        <authorList>
            <person name="Yoon J."/>
        </authorList>
    </citation>
    <scope>NUCLEOTIDE SEQUENCE [LARGE SCALE GENOMIC DNA]</scope>
    <source>
        <strain evidence="2 3">DJ-13</strain>
    </source>
</reference>
<name>A0ABX1GX51_9FLAO</name>
<keyword evidence="1" id="KW-1133">Transmembrane helix</keyword>
<dbReference type="RefSeq" id="WP_168553666.1">
    <property type="nucleotide sequence ID" value="NZ_JAAWWL010000003.1"/>
</dbReference>